<evidence type="ECO:0000256" key="1">
    <source>
        <dbReference type="ARBA" id="ARBA00006484"/>
    </source>
</evidence>
<evidence type="ECO:0000313" key="4">
    <source>
        <dbReference type="EMBL" id="GAA0478804.1"/>
    </source>
</evidence>
<dbReference type="EMBL" id="BAAAEM010000002">
    <property type="protein sequence ID" value="GAA0478804.1"/>
    <property type="molecule type" value="Genomic_DNA"/>
</dbReference>
<dbReference type="PANTHER" id="PTHR43618:SF8">
    <property type="entry name" value="7ALPHA-HYDROXYSTEROID DEHYDROGENASE"/>
    <property type="match status" value="1"/>
</dbReference>
<organism evidence="4 5">
    <name type="scientific">Parasphingorhabdus litoris</name>
    <dbReference type="NCBI Taxonomy" id="394733"/>
    <lineage>
        <taxon>Bacteria</taxon>
        <taxon>Pseudomonadati</taxon>
        <taxon>Pseudomonadota</taxon>
        <taxon>Alphaproteobacteria</taxon>
        <taxon>Sphingomonadales</taxon>
        <taxon>Sphingomonadaceae</taxon>
        <taxon>Parasphingorhabdus</taxon>
    </lineage>
</organism>
<dbReference type="Gene3D" id="3.40.50.720">
    <property type="entry name" value="NAD(P)-binding Rossmann-like Domain"/>
    <property type="match status" value="1"/>
</dbReference>
<dbReference type="RefSeq" id="WP_229954584.1">
    <property type="nucleotide sequence ID" value="NZ_BAAAEM010000002.1"/>
</dbReference>
<name>A0ABP3KFP6_9SPHN</name>
<keyword evidence="3" id="KW-0560">Oxidoreductase</keyword>
<accession>A0ABP3KFP6</accession>
<dbReference type="InterPro" id="IPR020904">
    <property type="entry name" value="Sc_DH/Rdtase_CS"/>
</dbReference>
<dbReference type="PRINTS" id="PR00080">
    <property type="entry name" value="SDRFAMILY"/>
</dbReference>
<gene>
    <name evidence="4" type="ORF">GCM10009096_20970</name>
</gene>
<comment type="similarity">
    <text evidence="1">Belongs to the short-chain dehydrogenases/reductases (SDR) family.</text>
</comment>
<proteinExistence type="inferred from homology"/>
<comment type="caution">
    <text evidence="4">The sequence shown here is derived from an EMBL/GenBank/DDBJ whole genome shotgun (WGS) entry which is preliminary data.</text>
</comment>
<dbReference type="Proteomes" id="UP001500713">
    <property type="component" value="Unassembled WGS sequence"/>
</dbReference>
<dbReference type="PRINTS" id="PR00081">
    <property type="entry name" value="GDHRDH"/>
</dbReference>
<dbReference type="PROSITE" id="PS00061">
    <property type="entry name" value="ADH_SHORT"/>
    <property type="match status" value="1"/>
</dbReference>
<protein>
    <submittedName>
        <fullName evidence="4">SDR family oxidoreductase</fullName>
    </submittedName>
</protein>
<dbReference type="SUPFAM" id="SSF51735">
    <property type="entry name" value="NAD(P)-binding Rossmann-fold domains"/>
    <property type="match status" value="1"/>
</dbReference>
<evidence type="ECO:0000313" key="5">
    <source>
        <dbReference type="Proteomes" id="UP001500713"/>
    </source>
</evidence>
<dbReference type="InterPro" id="IPR036291">
    <property type="entry name" value="NAD(P)-bd_dom_sf"/>
</dbReference>
<dbReference type="Pfam" id="PF13561">
    <property type="entry name" value="adh_short_C2"/>
    <property type="match status" value="1"/>
</dbReference>
<dbReference type="InterPro" id="IPR002347">
    <property type="entry name" value="SDR_fam"/>
</dbReference>
<keyword evidence="2" id="KW-0521">NADP</keyword>
<keyword evidence="5" id="KW-1185">Reference proteome</keyword>
<reference evidence="5" key="1">
    <citation type="journal article" date="2019" name="Int. J. Syst. Evol. Microbiol.">
        <title>The Global Catalogue of Microorganisms (GCM) 10K type strain sequencing project: providing services to taxonomists for standard genome sequencing and annotation.</title>
        <authorList>
            <consortium name="The Broad Institute Genomics Platform"/>
            <consortium name="The Broad Institute Genome Sequencing Center for Infectious Disease"/>
            <person name="Wu L."/>
            <person name="Ma J."/>
        </authorList>
    </citation>
    <scope>NUCLEOTIDE SEQUENCE [LARGE SCALE GENOMIC DNA]</scope>
    <source>
        <strain evidence="5">JCM 14162</strain>
    </source>
</reference>
<dbReference type="PANTHER" id="PTHR43618">
    <property type="entry name" value="7-ALPHA-HYDROXYSTEROID DEHYDROGENASE"/>
    <property type="match status" value="1"/>
</dbReference>
<sequence length="258" mass="27380">MKNLFDVSGKVAVVSGGSSGIGAMMARGLVENGAKVYITARKEERLMAMAEELSKLGECIAIPADLSNVAGIEDFVAAVSERESKVDILINNAGANWAAPIEAFPEKGWDKVMDINIKAIFFATQKFLPLLKSSGNADDPARVINIASINGIRNSGMPTYAYSASKSGVIHLTEHLATDLASYHINVNAIAPGFFPSNMTKQIVENDGMTKMAISQIPRGRMGAPEDIAGTALYLCSRASSWLVGQTIALDGGMISRP</sequence>
<evidence type="ECO:0000256" key="3">
    <source>
        <dbReference type="ARBA" id="ARBA00023002"/>
    </source>
</evidence>
<evidence type="ECO:0000256" key="2">
    <source>
        <dbReference type="ARBA" id="ARBA00022857"/>
    </source>
</evidence>
<dbReference type="InterPro" id="IPR052178">
    <property type="entry name" value="Sec_Metab_Biosynth_SDR"/>
</dbReference>
<dbReference type="NCBIfam" id="NF005559">
    <property type="entry name" value="PRK07231.1"/>
    <property type="match status" value="1"/>
</dbReference>